<name>A0ABR5BDE1_CRYGA</name>
<proteinExistence type="predicted"/>
<accession>A0ABR5BDE1</accession>
<evidence type="ECO:0000313" key="2">
    <source>
        <dbReference type="EMBL" id="KIR67196.1"/>
    </source>
</evidence>
<reference evidence="2 3" key="1">
    <citation type="submission" date="2015-01" db="EMBL/GenBank/DDBJ databases">
        <title>The Genome Sequence of Cryptococcus gattii CA1873.</title>
        <authorList>
            <consortium name="The Broad Institute Genomics Platform"/>
            <person name="Cuomo C."/>
            <person name="Litvintseva A."/>
            <person name="Chen Y."/>
            <person name="Heitman J."/>
            <person name="Sun S."/>
            <person name="Springer D."/>
            <person name="Dromer F."/>
            <person name="Young S."/>
            <person name="Zeng Q."/>
            <person name="Gargeya S."/>
            <person name="Abouelleil A."/>
            <person name="Alvarado L."/>
            <person name="Chapman S.B."/>
            <person name="Gainer-Dewar J."/>
            <person name="Goldberg J."/>
            <person name="Griggs A."/>
            <person name="Gujja S."/>
            <person name="Hansen M."/>
            <person name="Howarth C."/>
            <person name="Imamovic A."/>
            <person name="Larimer J."/>
            <person name="Murphy C."/>
            <person name="Naylor J."/>
            <person name="Pearson M."/>
            <person name="Priest M."/>
            <person name="Roberts A."/>
            <person name="Saif S."/>
            <person name="Shea T."/>
            <person name="Sykes S."/>
            <person name="Wortman J."/>
            <person name="Nusbaum C."/>
            <person name="Birren B."/>
        </authorList>
    </citation>
    <scope>NUCLEOTIDE SEQUENCE [LARGE SCALE GENOMIC DNA]</scope>
    <source>
        <strain evidence="2 3">CA1873</strain>
    </source>
</reference>
<dbReference type="Proteomes" id="UP000053800">
    <property type="component" value="Unassembled WGS sequence"/>
</dbReference>
<dbReference type="EMBL" id="KN848893">
    <property type="protein sequence ID" value="KIR67196.1"/>
    <property type="molecule type" value="Genomic_DNA"/>
</dbReference>
<evidence type="ECO:0000256" key="1">
    <source>
        <dbReference type="SAM" id="MobiDB-lite"/>
    </source>
</evidence>
<gene>
    <name evidence="2" type="ORF">I314_02409</name>
</gene>
<evidence type="ECO:0000313" key="3">
    <source>
        <dbReference type="Proteomes" id="UP000053800"/>
    </source>
</evidence>
<protein>
    <submittedName>
        <fullName evidence="2">Uncharacterized protein</fullName>
    </submittedName>
</protein>
<sequence>MEGKTSARTLEFTSQIDMDEPLPDRSRTPTIQLRPLPIPTRFFGASHLNSSCRITSPRF</sequence>
<keyword evidence="3" id="KW-1185">Reference proteome</keyword>
<organism evidence="2 3">
    <name type="scientific">Cryptococcus bacillisporus CA1873</name>
    <dbReference type="NCBI Taxonomy" id="1296111"/>
    <lineage>
        <taxon>Eukaryota</taxon>
        <taxon>Fungi</taxon>
        <taxon>Dikarya</taxon>
        <taxon>Basidiomycota</taxon>
        <taxon>Agaricomycotina</taxon>
        <taxon>Tremellomycetes</taxon>
        <taxon>Tremellales</taxon>
        <taxon>Cryptococcaceae</taxon>
        <taxon>Cryptococcus</taxon>
        <taxon>Cryptococcus gattii species complex</taxon>
    </lineage>
</organism>
<feature type="compositionally biased region" description="Polar residues" evidence="1">
    <location>
        <begin position="1"/>
        <end position="16"/>
    </location>
</feature>
<feature type="region of interest" description="Disordered" evidence="1">
    <location>
        <begin position="1"/>
        <end position="32"/>
    </location>
</feature>